<dbReference type="Gene3D" id="1.10.238.10">
    <property type="entry name" value="EF-hand"/>
    <property type="match status" value="1"/>
</dbReference>
<dbReference type="InterPro" id="IPR018247">
    <property type="entry name" value="EF_Hand_1_Ca_BS"/>
</dbReference>
<dbReference type="InterPro" id="IPR002048">
    <property type="entry name" value="EF_hand_dom"/>
</dbReference>
<sequence length="177" mass="19641">MADAFIERKLKTYFSRIDFDKDGAITRSDFEGLGTRFVESEKLDAAKGADLKAKLVQVWEQYLKGVVSDGTRLTQAVFVEAVKKQLGDPNFKKVLAGPLPLFFSAVDGNGDGLIQKDEFQLFFKLLGIPESAEKSFEAIDTNKDGDISKEEFVIAGTDFFTSTDESSPSKYFWGPLV</sequence>
<keyword evidence="1" id="KW-0106">Calcium</keyword>
<dbReference type="CDD" id="cd00051">
    <property type="entry name" value="EFh"/>
    <property type="match status" value="1"/>
</dbReference>
<name>Q8T378_LUMTE</name>
<dbReference type="EMBL" id="AJ440223">
    <property type="protein sequence ID" value="CAD29317.1"/>
    <property type="molecule type" value="mRNA"/>
</dbReference>
<protein>
    <submittedName>
        <fullName evidence="3">SCBP3 protein</fullName>
    </submittedName>
</protein>
<dbReference type="SMART" id="SM00054">
    <property type="entry name" value="EFh"/>
    <property type="match status" value="3"/>
</dbReference>
<evidence type="ECO:0000313" key="3">
    <source>
        <dbReference type="EMBL" id="CAD29317.1"/>
    </source>
</evidence>
<evidence type="ECO:0000256" key="1">
    <source>
        <dbReference type="ARBA" id="ARBA00022837"/>
    </source>
</evidence>
<dbReference type="AlphaFoldDB" id="Q8T378"/>
<dbReference type="PROSITE" id="PS00018">
    <property type="entry name" value="EF_HAND_1"/>
    <property type="match status" value="3"/>
</dbReference>
<dbReference type="InterPro" id="IPR011992">
    <property type="entry name" value="EF-hand-dom_pair"/>
</dbReference>
<reference evidence="3" key="1">
    <citation type="thesis" date="2002" institute="Department of Mat Nat Fak." country="Universitaet Dusseldorf, Dusseldorf, Germany">
        <title>SCBP aus verschiedenen Invertebraten.</title>
        <authorList>
            <person name="Kiehl E.H.R."/>
        </authorList>
    </citation>
    <scope>NUCLEOTIDE SEQUENCE</scope>
    <source>
        <tissue evidence="3">Muscle</tissue>
    </source>
</reference>
<gene>
    <name evidence="3" type="primary">scbp3</name>
</gene>
<feature type="domain" description="EF-hand" evidence="2">
    <location>
        <begin position="130"/>
        <end position="162"/>
    </location>
</feature>
<feature type="domain" description="EF-hand" evidence="2">
    <location>
        <begin position="5"/>
        <end position="40"/>
    </location>
</feature>
<feature type="domain" description="EF-hand" evidence="2">
    <location>
        <begin position="102"/>
        <end position="129"/>
    </location>
</feature>
<dbReference type="GO" id="GO:0005509">
    <property type="term" value="F:calcium ion binding"/>
    <property type="evidence" value="ECO:0007669"/>
    <property type="project" value="InterPro"/>
</dbReference>
<dbReference type="SUPFAM" id="SSF47473">
    <property type="entry name" value="EF-hand"/>
    <property type="match status" value="1"/>
</dbReference>
<organism evidence="3">
    <name type="scientific">Lumbricus terrestris</name>
    <name type="common">Common earthworm</name>
    <dbReference type="NCBI Taxonomy" id="6398"/>
    <lineage>
        <taxon>Eukaryota</taxon>
        <taxon>Metazoa</taxon>
        <taxon>Spiralia</taxon>
        <taxon>Lophotrochozoa</taxon>
        <taxon>Annelida</taxon>
        <taxon>Clitellata</taxon>
        <taxon>Oligochaeta</taxon>
        <taxon>Crassiclitellata</taxon>
        <taxon>Lumbricina</taxon>
        <taxon>Lumbricidae</taxon>
        <taxon>Lumbricinae</taxon>
        <taxon>Lumbricus</taxon>
    </lineage>
</organism>
<proteinExistence type="evidence at transcript level"/>
<accession>Q8T378</accession>
<dbReference type="Pfam" id="PF13499">
    <property type="entry name" value="EF-hand_7"/>
    <property type="match status" value="1"/>
</dbReference>
<evidence type="ECO:0000259" key="2">
    <source>
        <dbReference type="PROSITE" id="PS50222"/>
    </source>
</evidence>
<dbReference type="Pfam" id="PF13202">
    <property type="entry name" value="EF-hand_5"/>
    <property type="match status" value="1"/>
</dbReference>
<dbReference type="PROSITE" id="PS50222">
    <property type="entry name" value="EF_HAND_2"/>
    <property type="match status" value="3"/>
</dbReference>